<dbReference type="InterPro" id="IPR005594">
    <property type="entry name" value="YadA_C"/>
</dbReference>
<dbReference type="SUPFAM" id="SSF54523">
    <property type="entry name" value="Pili subunits"/>
    <property type="match status" value="1"/>
</dbReference>
<keyword evidence="10" id="KW-1185">Reference proteome</keyword>
<evidence type="ECO:0000313" key="10">
    <source>
        <dbReference type="Proteomes" id="UP000070160"/>
    </source>
</evidence>
<keyword evidence="4" id="KW-0812">Transmembrane</keyword>
<dbReference type="Pfam" id="PF03895">
    <property type="entry name" value="YadA_anchor"/>
    <property type="match status" value="1"/>
</dbReference>
<evidence type="ECO:0000256" key="1">
    <source>
        <dbReference type="ARBA" id="ARBA00004241"/>
    </source>
</evidence>
<dbReference type="InterPro" id="IPR045584">
    <property type="entry name" value="Pilin-like"/>
</dbReference>
<dbReference type="Gene3D" id="3.30.1300.30">
    <property type="entry name" value="GSPII I/J protein-like"/>
    <property type="match status" value="1"/>
</dbReference>
<comment type="caution">
    <text evidence="9">The sequence shown here is derived from an EMBL/GenBank/DDBJ whole genome shotgun (WGS) entry which is preliminary data.</text>
</comment>
<evidence type="ECO:0000256" key="5">
    <source>
        <dbReference type="ARBA" id="ARBA00022729"/>
    </source>
</evidence>
<keyword evidence="6" id="KW-0472">Membrane</keyword>
<dbReference type="GO" id="GO:0009279">
    <property type="term" value="C:cell outer membrane"/>
    <property type="evidence" value="ECO:0007669"/>
    <property type="project" value="UniProtKB-SubCell"/>
</dbReference>
<proteinExistence type="predicted"/>
<reference evidence="10" key="1">
    <citation type="submission" date="2016-01" db="EMBL/GenBank/DDBJ databases">
        <authorList>
            <person name="Mitreva M."/>
            <person name="Pepin K.H."/>
            <person name="Mihindukulasuriya K.A."/>
            <person name="Fulton R."/>
            <person name="Fronick C."/>
            <person name="O'Laughlin M."/>
            <person name="Miner T."/>
            <person name="Herter B."/>
            <person name="Rosa B.A."/>
            <person name="Cordes M."/>
            <person name="Tomlinson C."/>
            <person name="Wollam A."/>
            <person name="Palsikar V.B."/>
            <person name="Mardis E.R."/>
            <person name="Wilson R.K."/>
        </authorList>
    </citation>
    <scope>NUCLEOTIDE SEQUENCE [LARGE SCALE GENOMIC DNA]</scope>
    <source>
        <strain evidence="10">KA00182</strain>
    </source>
</reference>
<evidence type="ECO:0000256" key="2">
    <source>
        <dbReference type="ARBA" id="ARBA00004442"/>
    </source>
</evidence>
<dbReference type="PATRIC" id="fig|1588748.3.peg.1511"/>
<evidence type="ECO:0000259" key="8">
    <source>
        <dbReference type="Pfam" id="PF03895"/>
    </source>
</evidence>
<evidence type="ECO:0000313" key="9">
    <source>
        <dbReference type="EMBL" id="KXB90078.1"/>
    </source>
</evidence>
<accession>A0A134CCX3</accession>
<feature type="non-terminal residue" evidence="9">
    <location>
        <position position="1"/>
    </location>
</feature>
<keyword evidence="5" id="KW-0732">Signal</keyword>
<dbReference type="EMBL" id="LSDT01000051">
    <property type="protein sequence ID" value="KXB90078.1"/>
    <property type="molecule type" value="Genomic_DNA"/>
</dbReference>
<dbReference type="Proteomes" id="UP000070160">
    <property type="component" value="Unassembled WGS sequence"/>
</dbReference>
<organism evidence="9 10">
    <name type="scientific">Megasphaera hutchinsoni</name>
    <dbReference type="NCBI Taxonomy" id="1588748"/>
    <lineage>
        <taxon>Bacteria</taxon>
        <taxon>Bacillati</taxon>
        <taxon>Bacillota</taxon>
        <taxon>Negativicutes</taxon>
        <taxon>Veillonellales</taxon>
        <taxon>Veillonellaceae</taxon>
        <taxon>Megasphaera</taxon>
    </lineage>
</organism>
<keyword evidence="3" id="KW-1134">Transmembrane beta strand</keyword>
<keyword evidence="7" id="KW-0998">Cell outer membrane</keyword>
<evidence type="ECO:0000256" key="6">
    <source>
        <dbReference type="ARBA" id="ARBA00023136"/>
    </source>
</evidence>
<evidence type="ECO:0000256" key="3">
    <source>
        <dbReference type="ARBA" id="ARBA00022452"/>
    </source>
</evidence>
<feature type="domain" description="Trimeric autotransporter adhesin YadA-like C-terminal membrane anchor" evidence="8">
    <location>
        <begin position="93"/>
        <end position="147"/>
    </location>
</feature>
<evidence type="ECO:0000256" key="7">
    <source>
        <dbReference type="ARBA" id="ARBA00023237"/>
    </source>
</evidence>
<gene>
    <name evidence="9" type="ORF">HMPREF3182_01562</name>
</gene>
<dbReference type="GO" id="GO:0009986">
    <property type="term" value="C:cell surface"/>
    <property type="evidence" value="ECO:0007669"/>
    <property type="project" value="UniProtKB-SubCell"/>
</dbReference>
<dbReference type="AlphaFoldDB" id="A0A134CCX3"/>
<dbReference type="RefSeq" id="WP_206445566.1">
    <property type="nucleotide sequence ID" value="NZ_KQ960955.1"/>
</dbReference>
<evidence type="ECO:0000256" key="4">
    <source>
        <dbReference type="ARBA" id="ARBA00022692"/>
    </source>
</evidence>
<comment type="subcellular location">
    <subcellularLocation>
        <location evidence="2">Cell outer membrane</location>
    </subcellularLocation>
    <subcellularLocation>
        <location evidence="1">Cell surface</location>
    </subcellularLocation>
</comment>
<protein>
    <recommendedName>
        <fullName evidence="8">Trimeric autotransporter adhesin YadA-like C-terminal membrane anchor domain-containing protein</fullName>
    </recommendedName>
</protein>
<name>A0A134CCX3_9FIRM</name>
<sequence length="193" mass="20863">KATKDELKDYAKTADLANKADKSDLENKADKADLDKKADTDKVTAALGLKADKSELADYVRKSDLKISNNAKDIQKVGARAAALAGLHPLEFDPSTKLSFAVSSGSYDGENSVAFGAFYRPAKNVMFSAASTMGSKNAYTFGMSFKFGKSSATTTTNTPDVQELYRVVGQLQYQVAAQQQEIQQLRQAAQKTK</sequence>